<accession>A0A941HVG2</accession>
<evidence type="ECO:0000313" key="2">
    <source>
        <dbReference type="EMBL" id="MBR7619744.1"/>
    </source>
</evidence>
<dbReference type="Proteomes" id="UP000622580">
    <property type="component" value="Unassembled WGS sequence"/>
</dbReference>
<reference evidence="2" key="1">
    <citation type="submission" date="2021-04" db="EMBL/GenBank/DDBJ databases">
        <title>Draft genome assembly of strain Phenylobacterium sp. 20VBR1 using MiniION and Illumina platforms.</title>
        <authorList>
            <person name="Thomas F.A."/>
            <person name="Krishnan K.P."/>
            <person name="Sinha R.K."/>
        </authorList>
    </citation>
    <scope>NUCLEOTIDE SEQUENCE</scope>
    <source>
        <strain evidence="2">20VBR1</strain>
    </source>
</reference>
<dbReference type="Gene3D" id="3.40.630.30">
    <property type="match status" value="1"/>
</dbReference>
<dbReference type="AlphaFoldDB" id="A0A941HVG2"/>
<keyword evidence="3" id="KW-1185">Reference proteome</keyword>
<dbReference type="SUPFAM" id="SSF55729">
    <property type="entry name" value="Acyl-CoA N-acyltransferases (Nat)"/>
    <property type="match status" value="1"/>
</dbReference>
<dbReference type="EMBL" id="JAGSGD010000001">
    <property type="protein sequence ID" value="MBR7619744.1"/>
    <property type="molecule type" value="Genomic_DNA"/>
</dbReference>
<dbReference type="InterPro" id="IPR000182">
    <property type="entry name" value="GNAT_dom"/>
</dbReference>
<evidence type="ECO:0000259" key="1">
    <source>
        <dbReference type="PROSITE" id="PS51186"/>
    </source>
</evidence>
<sequence length="249" mass="26806">MVGSTQIEAIERATLAAVAPEEVLEIDGWLIGLDPGSIRRAASAVPLRHDLPVDAAVLDHIEAAYAERGLKPAFRIADGPGLESVRGELARRGYGFEQPTLVKTAVARAVTAVTDLPPAEIAERPDDAWAAVFLGEGFDPVDGAYRVKALSRSPGARFGMVRDGDKTIAVGCGSFGHGWTSFHGMRTDLSRRGEGLAGRVLAGLVGEAMSRGIDRAFLQVEEKNAPARSLYRRAGFTQAWRYFYWSKPS</sequence>
<proteinExistence type="predicted"/>
<dbReference type="InterPro" id="IPR056935">
    <property type="entry name" value="Rv0428c-like_C"/>
</dbReference>
<organism evidence="2 3">
    <name type="scientific">Phenylobacterium glaciei</name>
    <dbReference type="NCBI Taxonomy" id="2803784"/>
    <lineage>
        <taxon>Bacteria</taxon>
        <taxon>Pseudomonadati</taxon>
        <taxon>Pseudomonadota</taxon>
        <taxon>Alphaproteobacteria</taxon>
        <taxon>Caulobacterales</taxon>
        <taxon>Caulobacteraceae</taxon>
        <taxon>Phenylobacterium</taxon>
    </lineage>
</organism>
<evidence type="ECO:0000313" key="3">
    <source>
        <dbReference type="Proteomes" id="UP000622580"/>
    </source>
</evidence>
<comment type="caution">
    <text evidence="2">The sequence shown here is derived from an EMBL/GenBank/DDBJ whole genome shotgun (WGS) entry which is preliminary data.</text>
</comment>
<name>A0A941HVG2_9CAUL</name>
<feature type="domain" description="N-acetyltransferase" evidence="1">
    <location>
        <begin position="119"/>
        <end position="249"/>
    </location>
</feature>
<dbReference type="RefSeq" id="WP_215340089.1">
    <property type="nucleotide sequence ID" value="NZ_JAGSGD010000001.1"/>
</dbReference>
<dbReference type="GO" id="GO:0016747">
    <property type="term" value="F:acyltransferase activity, transferring groups other than amino-acyl groups"/>
    <property type="evidence" value="ECO:0007669"/>
    <property type="project" value="InterPro"/>
</dbReference>
<gene>
    <name evidence="2" type="ORF">JKL49_10125</name>
</gene>
<dbReference type="InterPro" id="IPR016181">
    <property type="entry name" value="Acyl_CoA_acyltransferase"/>
</dbReference>
<dbReference type="Pfam" id="PF24553">
    <property type="entry name" value="Rv0428c_C"/>
    <property type="match status" value="1"/>
</dbReference>
<protein>
    <submittedName>
        <fullName evidence="2">GNAT family N-acetyltransferase</fullName>
    </submittedName>
</protein>
<dbReference type="PROSITE" id="PS51186">
    <property type="entry name" value="GNAT"/>
    <property type="match status" value="1"/>
</dbReference>